<feature type="domain" description="EamA" evidence="7">
    <location>
        <begin position="140"/>
        <end position="279"/>
    </location>
</feature>
<gene>
    <name evidence="8" type="ORF">MicloDRAFT_00062960</name>
</gene>
<reference evidence="8 9" key="1">
    <citation type="submission" date="2012-02" db="EMBL/GenBank/DDBJ databases">
        <title>Improved High-Quality Draft sequence of Microvirga sp. WSM3557.</title>
        <authorList>
            <consortium name="US DOE Joint Genome Institute"/>
            <person name="Lucas S."/>
            <person name="Han J."/>
            <person name="Lapidus A."/>
            <person name="Cheng J.-F."/>
            <person name="Goodwin L."/>
            <person name="Pitluck S."/>
            <person name="Peters L."/>
            <person name="Zhang X."/>
            <person name="Detter J.C."/>
            <person name="Han C."/>
            <person name="Tapia R."/>
            <person name="Land M."/>
            <person name="Hauser L."/>
            <person name="Kyrpides N."/>
            <person name="Ivanova N."/>
            <person name="Pagani I."/>
            <person name="Brau L."/>
            <person name="Yates R."/>
            <person name="O'Hara G."/>
            <person name="Rui T."/>
            <person name="Howieson J."/>
            <person name="Reeve W."/>
            <person name="Woyke T."/>
        </authorList>
    </citation>
    <scope>NUCLEOTIDE SEQUENCE [LARGE SCALE GENOMIC DNA]</scope>
    <source>
        <strain evidence="8 9">WSM3557</strain>
    </source>
</reference>
<keyword evidence="5 6" id="KW-0472">Membrane</keyword>
<evidence type="ECO:0000256" key="5">
    <source>
        <dbReference type="ARBA" id="ARBA00023136"/>
    </source>
</evidence>
<comment type="similarity">
    <text evidence="2">Belongs to the EamA transporter family.</text>
</comment>
<comment type="subcellular location">
    <subcellularLocation>
        <location evidence="1">Membrane</location>
        <topology evidence="1">Multi-pass membrane protein</topology>
    </subcellularLocation>
</comment>
<dbReference type="AlphaFoldDB" id="I4YNM7"/>
<keyword evidence="4 6" id="KW-1133">Transmembrane helix</keyword>
<evidence type="ECO:0000256" key="4">
    <source>
        <dbReference type="ARBA" id="ARBA00022989"/>
    </source>
</evidence>
<dbReference type="Proteomes" id="UP000003947">
    <property type="component" value="Unassembled WGS sequence"/>
</dbReference>
<dbReference type="GO" id="GO:0016020">
    <property type="term" value="C:membrane"/>
    <property type="evidence" value="ECO:0007669"/>
    <property type="project" value="UniProtKB-SubCell"/>
</dbReference>
<dbReference type="PANTHER" id="PTHR32322:SF2">
    <property type="entry name" value="EAMA DOMAIN-CONTAINING PROTEIN"/>
    <property type="match status" value="1"/>
</dbReference>
<evidence type="ECO:0000256" key="3">
    <source>
        <dbReference type="ARBA" id="ARBA00022692"/>
    </source>
</evidence>
<evidence type="ECO:0000256" key="2">
    <source>
        <dbReference type="ARBA" id="ARBA00007362"/>
    </source>
</evidence>
<feature type="domain" description="EamA" evidence="7">
    <location>
        <begin position="2"/>
        <end position="125"/>
    </location>
</feature>
<feature type="transmembrane region" description="Helical" evidence="6">
    <location>
        <begin position="206"/>
        <end position="226"/>
    </location>
</feature>
<accession>I4YNM7</accession>
<evidence type="ECO:0000259" key="7">
    <source>
        <dbReference type="Pfam" id="PF00892"/>
    </source>
</evidence>
<dbReference type="SUPFAM" id="SSF103481">
    <property type="entry name" value="Multidrug resistance efflux transporter EmrE"/>
    <property type="match status" value="2"/>
</dbReference>
<dbReference type="InterPro" id="IPR050638">
    <property type="entry name" value="AA-Vitamin_Transporters"/>
</dbReference>
<dbReference type="PANTHER" id="PTHR32322">
    <property type="entry name" value="INNER MEMBRANE TRANSPORTER"/>
    <property type="match status" value="1"/>
</dbReference>
<dbReference type="eggNOG" id="COG0697">
    <property type="taxonomic scope" value="Bacteria"/>
</dbReference>
<dbReference type="EMBL" id="JH660647">
    <property type="protein sequence ID" value="EIM25569.1"/>
    <property type="molecule type" value="Genomic_DNA"/>
</dbReference>
<feature type="transmembrane region" description="Helical" evidence="6">
    <location>
        <begin position="81"/>
        <end position="101"/>
    </location>
</feature>
<feature type="transmembrane region" description="Helical" evidence="6">
    <location>
        <begin position="262"/>
        <end position="279"/>
    </location>
</feature>
<keyword evidence="3 6" id="KW-0812">Transmembrane</keyword>
<proteinExistence type="inferred from homology"/>
<feature type="transmembrane region" description="Helical" evidence="6">
    <location>
        <begin position="55"/>
        <end position="75"/>
    </location>
</feature>
<evidence type="ECO:0000256" key="1">
    <source>
        <dbReference type="ARBA" id="ARBA00004141"/>
    </source>
</evidence>
<feature type="transmembrane region" description="Helical" evidence="6">
    <location>
        <begin position="25"/>
        <end position="43"/>
    </location>
</feature>
<keyword evidence="9" id="KW-1185">Reference proteome</keyword>
<feature type="transmembrane region" description="Helical" evidence="6">
    <location>
        <begin position="238"/>
        <end position="256"/>
    </location>
</feature>
<feature type="transmembrane region" description="Helical" evidence="6">
    <location>
        <begin position="113"/>
        <end position="131"/>
    </location>
</feature>
<name>I4YNM7_9HYPH</name>
<protein>
    <submittedName>
        <fullName evidence="8">EamA-like transporter family</fullName>
    </submittedName>
</protein>
<dbReference type="HOGENOM" id="CLU_033863_5_3_5"/>
<dbReference type="InterPro" id="IPR037185">
    <property type="entry name" value="EmrE-like"/>
</dbReference>
<evidence type="ECO:0000256" key="6">
    <source>
        <dbReference type="SAM" id="Phobius"/>
    </source>
</evidence>
<evidence type="ECO:0000313" key="8">
    <source>
        <dbReference type="EMBL" id="EIM25569.1"/>
    </source>
</evidence>
<feature type="transmembrane region" description="Helical" evidence="6">
    <location>
        <begin position="169"/>
        <end position="190"/>
    </location>
</feature>
<dbReference type="Pfam" id="PF00892">
    <property type="entry name" value="EamA"/>
    <property type="match status" value="2"/>
</dbReference>
<dbReference type="OrthoDB" id="20414at2"/>
<dbReference type="InterPro" id="IPR000620">
    <property type="entry name" value="EamA_dom"/>
</dbReference>
<feature type="transmembrane region" description="Helical" evidence="6">
    <location>
        <begin position="137"/>
        <end position="157"/>
    </location>
</feature>
<organism evidence="8 9">
    <name type="scientific">Microvirga lotononidis</name>
    <dbReference type="NCBI Taxonomy" id="864069"/>
    <lineage>
        <taxon>Bacteria</taxon>
        <taxon>Pseudomonadati</taxon>
        <taxon>Pseudomonadota</taxon>
        <taxon>Alphaproteobacteria</taxon>
        <taxon>Hyphomicrobiales</taxon>
        <taxon>Methylobacteriaceae</taxon>
        <taxon>Microvirga</taxon>
    </lineage>
</organism>
<evidence type="ECO:0000313" key="9">
    <source>
        <dbReference type="Proteomes" id="UP000003947"/>
    </source>
</evidence>
<sequence>MALIWGLTWLPMKVASEVVPPIFLAAMRFLLAGPCFLAVALAQGLSLRSNQFGRIAAASLLITTGCYSFLFWGVARAPSGLSAIVNLSLMPIFLVIIGRLYGQEPITKRRVAAIGLGVLGLVLLFSGRTGAAQDGAGSVLGLVAVAIGTVSYAWGSVISRPLTLSMPPLVLAFWQSLIGGLALVPVSLIIEGYDPAHFAGLTDGRAIFGLVALVLGGSLIAFWIYLGLVRDWGAFRAGLYAFVSPIIAVAVGVAYAREPFGWAEAAGMGIMLAATALSLSERKPMNTNPVRVGSKDLRGRVQK</sequence>
<dbReference type="PATRIC" id="fig|864069.3.peg.6739"/>
<dbReference type="STRING" id="864069.MicloDRAFT_00062960"/>